<organism evidence="1">
    <name type="scientific">Craspedostauros australis</name>
    <dbReference type="NCBI Taxonomy" id="1486917"/>
    <lineage>
        <taxon>Eukaryota</taxon>
        <taxon>Sar</taxon>
        <taxon>Stramenopiles</taxon>
        <taxon>Ochrophyta</taxon>
        <taxon>Bacillariophyta</taxon>
        <taxon>Bacillariophyceae</taxon>
        <taxon>Bacillariophycidae</taxon>
        <taxon>Naviculales</taxon>
        <taxon>Naviculaceae</taxon>
        <taxon>Craspedostauros</taxon>
    </lineage>
</organism>
<sequence length="111" mass="12289">MHLPLDDWLVCRAPQIYSASNEIVTNVAHLVGCDTDSTGYPSHACDGHGQFSQQFGFCEDGETDATRRQARGWSRSAGTRRPSERSMHVAANFAIPASAWHTGTYCVYHCR</sequence>
<evidence type="ECO:0000313" key="1">
    <source>
        <dbReference type="EMBL" id="CAD8330338.1"/>
    </source>
</evidence>
<gene>
    <name evidence="1" type="ORF">CAUS1442_LOCUS2436</name>
</gene>
<dbReference type="AlphaFoldDB" id="A0A7R9WQG2"/>
<reference evidence="1" key="1">
    <citation type="submission" date="2021-01" db="EMBL/GenBank/DDBJ databases">
        <authorList>
            <person name="Corre E."/>
            <person name="Pelletier E."/>
            <person name="Niang G."/>
            <person name="Scheremetjew M."/>
            <person name="Finn R."/>
            <person name="Kale V."/>
            <person name="Holt S."/>
            <person name="Cochrane G."/>
            <person name="Meng A."/>
            <person name="Brown T."/>
            <person name="Cohen L."/>
        </authorList>
    </citation>
    <scope>NUCLEOTIDE SEQUENCE</scope>
    <source>
        <strain evidence="1">CCMP3328</strain>
    </source>
</reference>
<dbReference type="EMBL" id="HBEF01003895">
    <property type="protein sequence ID" value="CAD8330338.1"/>
    <property type="molecule type" value="Transcribed_RNA"/>
</dbReference>
<protein>
    <submittedName>
        <fullName evidence="1">Uncharacterized protein</fullName>
    </submittedName>
</protein>
<accession>A0A7R9WQG2</accession>
<proteinExistence type="predicted"/>
<name>A0A7R9WQG2_9STRA</name>